<dbReference type="PRINTS" id="PR00368">
    <property type="entry name" value="FADPNR"/>
</dbReference>
<evidence type="ECO:0000256" key="1">
    <source>
        <dbReference type="ARBA" id="ARBA00007532"/>
    </source>
</evidence>
<comment type="cofactor">
    <cofactor evidence="16 17 19">
        <name>FAD</name>
        <dbReference type="ChEBI" id="CHEBI:57692"/>
    </cofactor>
    <text evidence="16 17 19">Binds 1 FAD per subunit.</text>
</comment>
<dbReference type="Pfam" id="PF07992">
    <property type="entry name" value="Pyr_redox_2"/>
    <property type="match status" value="1"/>
</dbReference>
<evidence type="ECO:0000256" key="18">
    <source>
        <dbReference type="PIRSR" id="PIRSR000350-4"/>
    </source>
</evidence>
<gene>
    <name evidence="19 21" type="primary">merA</name>
    <name evidence="21" type="ORF">CRP01_34940</name>
</gene>
<keyword evidence="13" id="KW-0676">Redox-active center</keyword>
<dbReference type="InterPro" id="IPR036163">
    <property type="entry name" value="HMA_dom_sf"/>
</dbReference>
<comment type="function">
    <text evidence="16">Resistance to Hg(2+) in bacteria appears to be governed by a specialized system which includes mercuric reductase. MerA protein is responsible for volatilizing mercury as Hg(0).</text>
</comment>
<keyword evidence="11 16" id="KW-0560">Oxidoreductase</keyword>
<keyword evidence="5 16" id="KW-0475">Mercuric resistance</keyword>
<feature type="disulfide bond" description="Redox-active" evidence="18">
    <location>
        <begin position="121"/>
        <end position="126"/>
    </location>
</feature>
<dbReference type="SUPFAM" id="SSF51905">
    <property type="entry name" value="FAD/NAD(P)-binding domain"/>
    <property type="match status" value="1"/>
</dbReference>
<evidence type="ECO:0000313" key="22">
    <source>
        <dbReference type="Proteomes" id="UP000223913"/>
    </source>
</evidence>
<dbReference type="NCBIfam" id="TIGR02053">
    <property type="entry name" value="MerA"/>
    <property type="match status" value="1"/>
</dbReference>
<dbReference type="EC" id="1.16.1.1" evidence="3 16"/>
<keyword evidence="12" id="KW-1015">Disulfide bond</keyword>
<comment type="similarity">
    <text evidence="1 16 19">Belongs to the class-I pyridine nucleotide-disulfide oxidoreductase family.</text>
</comment>
<evidence type="ECO:0000256" key="8">
    <source>
        <dbReference type="ARBA" id="ARBA00022827"/>
    </source>
</evidence>
<dbReference type="Pfam" id="PF00403">
    <property type="entry name" value="HMA"/>
    <property type="match status" value="1"/>
</dbReference>
<dbReference type="Gene3D" id="3.50.50.60">
    <property type="entry name" value="FAD/NAD(P)-binding domain"/>
    <property type="match status" value="2"/>
</dbReference>
<comment type="subunit">
    <text evidence="2 16 19">Homodimer.</text>
</comment>
<proteinExistence type="inferred from homology"/>
<keyword evidence="7 16" id="KW-0479">Metal-binding</keyword>
<dbReference type="InterPro" id="IPR036188">
    <property type="entry name" value="FAD/NAD-bd_sf"/>
</dbReference>
<dbReference type="GO" id="GO:0050787">
    <property type="term" value="P:detoxification of mercury ion"/>
    <property type="evidence" value="ECO:0007669"/>
    <property type="project" value="InterPro"/>
</dbReference>
<dbReference type="Proteomes" id="UP000223913">
    <property type="component" value="Unassembled WGS sequence"/>
</dbReference>
<dbReference type="EMBL" id="PDUD01000048">
    <property type="protein sequence ID" value="PHN01898.1"/>
    <property type="molecule type" value="Genomic_DNA"/>
</dbReference>
<dbReference type="InterPro" id="IPR016156">
    <property type="entry name" value="FAD/NAD-linked_Rdtase_dimer_sf"/>
</dbReference>
<dbReference type="GO" id="GO:0016152">
    <property type="term" value="F:mercury (II) reductase (NADP+) activity"/>
    <property type="evidence" value="ECO:0007669"/>
    <property type="project" value="UniProtKB-UniRule"/>
</dbReference>
<dbReference type="PANTHER" id="PTHR43014:SF4">
    <property type="entry name" value="PYRIDINE NUCLEOTIDE-DISULFIDE OXIDOREDUCTASE RCLA-RELATED"/>
    <property type="match status" value="1"/>
</dbReference>
<keyword evidence="22" id="KW-1185">Reference proteome</keyword>
<dbReference type="InterPro" id="IPR021179">
    <property type="entry name" value="Mercury_reductase_MerA"/>
</dbReference>
<name>A0A2D0N0J7_FLAN2</name>
<dbReference type="Pfam" id="PF02852">
    <property type="entry name" value="Pyr_redox_dim"/>
    <property type="match status" value="1"/>
</dbReference>
<dbReference type="InterPro" id="IPR006121">
    <property type="entry name" value="HMA_dom"/>
</dbReference>
<evidence type="ECO:0000256" key="2">
    <source>
        <dbReference type="ARBA" id="ARBA00011738"/>
    </source>
</evidence>
<dbReference type="GO" id="GO:0016668">
    <property type="term" value="F:oxidoreductase activity, acting on a sulfur group of donors, NAD(P) as acceptor"/>
    <property type="evidence" value="ECO:0007669"/>
    <property type="project" value="UniProtKB-UniRule"/>
</dbReference>
<dbReference type="GO" id="GO:0050660">
    <property type="term" value="F:flavin adenine dinucleotide binding"/>
    <property type="evidence" value="ECO:0007669"/>
    <property type="project" value="UniProtKB-UniRule"/>
</dbReference>
<feature type="binding site" evidence="17">
    <location>
        <position position="389"/>
    </location>
    <ligand>
        <name>FAD</name>
        <dbReference type="ChEBI" id="CHEBI:57692"/>
    </ligand>
</feature>
<evidence type="ECO:0000313" key="21">
    <source>
        <dbReference type="EMBL" id="PHN01898.1"/>
    </source>
</evidence>
<dbReference type="AlphaFoldDB" id="A0A2D0N0J7"/>
<evidence type="ECO:0000256" key="15">
    <source>
        <dbReference type="ARBA" id="ARBA00048984"/>
    </source>
</evidence>
<organism evidence="21 22">
    <name type="scientific">Flavilitoribacter nigricans (strain ATCC 23147 / DSM 23189 / NBRC 102662 / NCIMB 1420 / SS-2)</name>
    <name type="common">Lewinella nigricans</name>
    <dbReference type="NCBI Taxonomy" id="1122177"/>
    <lineage>
        <taxon>Bacteria</taxon>
        <taxon>Pseudomonadati</taxon>
        <taxon>Bacteroidota</taxon>
        <taxon>Saprospiria</taxon>
        <taxon>Saprospirales</taxon>
        <taxon>Lewinellaceae</taxon>
        <taxon>Flavilitoribacter</taxon>
    </lineage>
</organism>
<dbReference type="InterPro" id="IPR001100">
    <property type="entry name" value="Pyr_nuc-diS_OxRdtase"/>
</dbReference>
<dbReference type="PROSITE" id="PS00076">
    <property type="entry name" value="PYRIDINE_REDOX_1"/>
    <property type="match status" value="1"/>
</dbReference>
<dbReference type="CDD" id="cd00371">
    <property type="entry name" value="HMA"/>
    <property type="match status" value="1"/>
</dbReference>
<feature type="binding site" evidence="17">
    <location>
        <position position="348"/>
    </location>
    <ligand>
        <name>NAD(+)</name>
        <dbReference type="ChEBI" id="CHEBI:57540"/>
    </ligand>
</feature>
<keyword evidence="6 16" id="KW-0285">Flavoprotein</keyword>
<dbReference type="FunFam" id="3.30.390.30:FF:000001">
    <property type="entry name" value="Dihydrolipoyl dehydrogenase"/>
    <property type="match status" value="1"/>
</dbReference>
<evidence type="ECO:0000256" key="5">
    <source>
        <dbReference type="ARBA" id="ARBA00022466"/>
    </source>
</evidence>
<keyword evidence="9 16" id="KW-0521">NADP</keyword>
<dbReference type="PANTHER" id="PTHR43014">
    <property type="entry name" value="MERCURIC REDUCTASE"/>
    <property type="match status" value="1"/>
</dbReference>
<keyword evidence="17" id="KW-0520">NAD</keyword>
<dbReference type="OrthoDB" id="9800167at2"/>
<evidence type="ECO:0000256" key="11">
    <source>
        <dbReference type="ARBA" id="ARBA00023002"/>
    </source>
</evidence>
<evidence type="ECO:0000256" key="14">
    <source>
        <dbReference type="ARBA" id="ARBA00031725"/>
    </source>
</evidence>
<evidence type="ECO:0000256" key="6">
    <source>
        <dbReference type="ARBA" id="ARBA00022630"/>
    </source>
</evidence>
<evidence type="ECO:0000256" key="19">
    <source>
        <dbReference type="RuleBase" id="RU361223"/>
    </source>
</evidence>
<dbReference type="GO" id="GO:0050661">
    <property type="term" value="F:NADP binding"/>
    <property type="evidence" value="ECO:0007669"/>
    <property type="project" value="InterPro"/>
</dbReference>
<keyword evidence="10 16" id="KW-0476">Mercury</keyword>
<dbReference type="Gene3D" id="3.30.390.30">
    <property type="match status" value="1"/>
</dbReference>
<keyword evidence="17" id="KW-0547">Nucleotide-binding</keyword>
<evidence type="ECO:0000256" key="4">
    <source>
        <dbReference type="ARBA" id="ARBA00014791"/>
    </source>
</evidence>
<dbReference type="PROSITE" id="PS50846">
    <property type="entry name" value="HMA_2"/>
    <property type="match status" value="1"/>
</dbReference>
<dbReference type="GO" id="GO:0045340">
    <property type="term" value="F:mercury ion binding"/>
    <property type="evidence" value="ECO:0007669"/>
    <property type="project" value="InterPro"/>
</dbReference>
<evidence type="ECO:0000256" key="10">
    <source>
        <dbReference type="ARBA" id="ARBA00022914"/>
    </source>
</evidence>
<sequence>MQEVTFEITGMTCDHCAASIEKRFAEVDGMIGKRVSYQEGQGHFTFDPSKLSKETIINTINKGNYRAVGEVESTNRSASSNQYDLIIIGGGSAAFSAAIQANELKLNTLLINGGLPLGGTCVNVGCVPSKHLIRAAEQVHRAAHSPFRGIAGAMPVLDYQTIIRQKKELVSELQQKKYGDIAKRLEFVKVLKGWATFLDPKTVQVGEQNYTAIKFLIATGATTNIPDIEGLEEVGYLTNESLFEQEVQPQSLTIFGAGYIALEIAQAFHRLGSKVRIIHRSERILRSQMADLTDELTHYLQEEGIEIITNVKVDKVERSDSDIQIFGKDADGKTVQFTENGQLAVATGIRPNTFQLGIENTGLELDKKGFIKVDIRQQTNVPHIYAAGDCADTPAFVYTAAKEGKHAVSNAFTGQVMEADYSSLSWVVFTDPQVAGAGMDESEAEAKEIPFETTSLPLSEVPRSQAALDTRGFIKLIRNPETDQLLGARILAPEGGELVTALSLAIKYKIPVSELADHLHPYLTLSEGIKLAAITFEKDVAELSCCAG</sequence>
<dbReference type="SUPFAM" id="SSF55008">
    <property type="entry name" value="HMA, heavy metal-associated domain"/>
    <property type="match status" value="1"/>
</dbReference>
<protein>
    <recommendedName>
        <fullName evidence="4 16">Mercuric reductase</fullName>
        <ecNumber evidence="3 16">1.16.1.1</ecNumber>
    </recommendedName>
    <alternativeName>
        <fullName evidence="14 16">Hg(II) reductase</fullName>
    </alternativeName>
</protein>
<evidence type="ECO:0000256" key="16">
    <source>
        <dbReference type="PIRNR" id="PIRNR000350"/>
    </source>
</evidence>
<dbReference type="InterPro" id="IPR012999">
    <property type="entry name" value="Pyr_OxRdtase_I_AS"/>
</dbReference>
<evidence type="ECO:0000259" key="20">
    <source>
        <dbReference type="PROSITE" id="PS50846"/>
    </source>
</evidence>
<keyword evidence="8 16" id="KW-0274">FAD</keyword>
<evidence type="ECO:0000256" key="3">
    <source>
        <dbReference type="ARBA" id="ARBA00012661"/>
    </source>
</evidence>
<evidence type="ECO:0000256" key="13">
    <source>
        <dbReference type="ARBA" id="ARBA00023284"/>
    </source>
</evidence>
<dbReference type="Gene3D" id="3.30.70.100">
    <property type="match status" value="1"/>
</dbReference>
<dbReference type="SUPFAM" id="SSF55424">
    <property type="entry name" value="FAD/NAD-linked reductases, dimerisation (C-terminal) domain"/>
    <property type="match status" value="1"/>
</dbReference>
<comment type="caution">
    <text evidence="21">The sequence shown here is derived from an EMBL/GenBank/DDBJ whole genome shotgun (WGS) entry which is preliminary data.</text>
</comment>
<dbReference type="InterPro" id="IPR004099">
    <property type="entry name" value="Pyr_nucl-diS_OxRdtase_dimer"/>
</dbReference>
<accession>A0A2D0N0J7</accession>
<dbReference type="InterPro" id="IPR023753">
    <property type="entry name" value="FAD/NAD-binding_dom"/>
</dbReference>
<comment type="catalytic activity">
    <reaction evidence="15 16 19">
        <text>Hg + NADP(+) + H(+) = Hg(2+) + NADPH</text>
        <dbReference type="Rhea" id="RHEA:23856"/>
        <dbReference type="ChEBI" id="CHEBI:15378"/>
        <dbReference type="ChEBI" id="CHEBI:16170"/>
        <dbReference type="ChEBI" id="CHEBI:16793"/>
        <dbReference type="ChEBI" id="CHEBI:57783"/>
        <dbReference type="ChEBI" id="CHEBI:58349"/>
        <dbReference type="EC" id="1.16.1.1"/>
    </reaction>
</comment>
<feature type="binding site" evidence="17">
    <location>
        <begin position="256"/>
        <end position="263"/>
    </location>
    <ligand>
        <name>NAD(+)</name>
        <dbReference type="ChEBI" id="CHEBI:57540"/>
    </ligand>
</feature>
<reference evidence="21 22" key="1">
    <citation type="submission" date="2017-10" db="EMBL/GenBank/DDBJ databases">
        <title>The draft genome sequence of Lewinella nigricans NBRC 102662.</title>
        <authorList>
            <person name="Wang K."/>
        </authorList>
    </citation>
    <scope>NUCLEOTIDE SEQUENCE [LARGE SCALE GENOMIC DNA]</scope>
    <source>
        <strain evidence="21 22">NBRC 102662</strain>
    </source>
</reference>
<evidence type="ECO:0000256" key="12">
    <source>
        <dbReference type="ARBA" id="ARBA00023157"/>
    </source>
</evidence>
<feature type="binding site" evidence="17">
    <location>
        <position position="130"/>
    </location>
    <ligand>
        <name>FAD</name>
        <dbReference type="ChEBI" id="CHEBI:57692"/>
    </ligand>
</feature>
<feature type="domain" description="HMA" evidence="20">
    <location>
        <begin position="2"/>
        <end position="68"/>
    </location>
</feature>
<evidence type="ECO:0000256" key="17">
    <source>
        <dbReference type="PIRSR" id="PIRSR000350-3"/>
    </source>
</evidence>
<dbReference type="PRINTS" id="PR00411">
    <property type="entry name" value="PNDRDTASEI"/>
</dbReference>
<dbReference type="GO" id="GO:0003955">
    <property type="term" value="F:NAD(P)H dehydrogenase (quinone) activity"/>
    <property type="evidence" value="ECO:0007669"/>
    <property type="project" value="TreeGrafter"/>
</dbReference>
<dbReference type="PIRSF" id="PIRSF000350">
    <property type="entry name" value="Mercury_reductase_MerA"/>
    <property type="match status" value="1"/>
</dbReference>
<evidence type="ECO:0000256" key="9">
    <source>
        <dbReference type="ARBA" id="ARBA00022857"/>
    </source>
</evidence>
<evidence type="ECO:0000256" key="7">
    <source>
        <dbReference type="ARBA" id="ARBA00022723"/>
    </source>
</evidence>